<evidence type="ECO:0000313" key="8">
    <source>
        <dbReference type="EMBL" id="OAP64202.1"/>
    </source>
</evidence>
<dbReference type="PANTHER" id="PTHR36206">
    <property type="entry name" value="ASPERCRYPTIN BIOSYNTHESIS CLUSTER-SPECIFIC TRANSCRIPTION REGULATOR ATNN-RELATED"/>
    <property type="match status" value="1"/>
</dbReference>
<dbReference type="AlphaFoldDB" id="A0A178ZWY2"/>
<dbReference type="CDD" id="cd00067">
    <property type="entry name" value="GAL4"/>
    <property type="match status" value="1"/>
</dbReference>
<gene>
    <name evidence="8" type="ORF">AYL99_00174</name>
</gene>
<accession>A0A178ZWY2</accession>
<sequence length="522" mass="59550">MALLKSRTRQGQLGSRKSHDGCITCKIRKLKCDEQRPACKRCQTTGRKCDGYIDPRAKGFWSPSTNLAIVQVQTPSTYASFTQVEVQSFEFFVRRVVPYCSRTVDEHFWRLLLPQLSHSDPVIWDAVIALSSLIQHFQSSGRSTVAEISTAPVVKREHRRALAWYGKSIARLRAQLNQPGTRSITAVISCILYICIECLQDHPSEAIALYQRAVAMTETMADPENRTWGSTQSESSVQSTVRALLQNMSASQRLPLGRSRVLGDTNFETLAAARDSLYALLFAAHDFIVDARTITFNKPKEWTPSSDLIHRQQQLRKDFLKWRSAFEDMTSCPDGVSIQDEAEQCSLLHVVYAYYFTLVCTCLSMYETDFDDYLPVFQNLVDHASRIITPRSEEQRPVFMFETRVIPSLFGVAVKCRHPVIRRQAISLLRHGTQVENTWRADTMADIAEWSVGIEESGSIYGAFCPEPPAQIELPPEHHRLHWSQVVELPDSTGRATKFHQVQKWEQDDRHVWSLVNHMVRL</sequence>
<organism evidence="8 9">
    <name type="scientific">Fonsecaea erecta</name>
    <dbReference type="NCBI Taxonomy" id="1367422"/>
    <lineage>
        <taxon>Eukaryota</taxon>
        <taxon>Fungi</taxon>
        <taxon>Dikarya</taxon>
        <taxon>Ascomycota</taxon>
        <taxon>Pezizomycotina</taxon>
        <taxon>Eurotiomycetes</taxon>
        <taxon>Chaetothyriomycetidae</taxon>
        <taxon>Chaetothyriales</taxon>
        <taxon>Herpotrichiellaceae</taxon>
        <taxon>Fonsecaea</taxon>
    </lineage>
</organism>
<dbReference type="STRING" id="1367422.A0A178ZWY2"/>
<keyword evidence="6" id="KW-0539">Nucleus</keyword>
<dbReference type="OrthoDB" id="2593732at2759"/>
<dbReference type="GeneID" id="30004344"/>
<keyword evidence="1" id="KW-0479">Metal-binding</keyword>
<keyword evidence="2" id="KW-0862">Zinc</keyword>
<proteinExistence type="predicted"/>
<dbReference type="GO" id="GO:0000981">
    <property type="term" value="F:DNA-binding transcription factor activity, RNA polymerase II-specific"/>
    <property type="evidence" value="ECO:0007669"/>
    <property type="project" value="InterPro"/>
</dbReference>
<dbReference type="Pfam" id="PF00172">
    <property type="entry name" value="Zn_clus"/>
    <property type="match status" value="1"/>
</dbReference>
<dbReference type="InterPro" id="IPR036864">
    <property type="entry name" value="Zn2-C6_fun-type_DNA-bd_sf"/>
</dbReference>
<evidence type="ECO:0000259" key="7">
    <source>
        <dbReference type="PROSITE" id="PS50048"/>
    </source>
</evidence>
<dbReference type="InterPro" id="IPR001138">
    <property type="entry name" value="Zn2Cys6_DnaBD"/>
</dbReference>
<evidence type="ECO:0000256" key="5">
    <source>
        <dbReference type="ARBA" id="ARBA00023163"/>
    </source>
</evidence>
<dbReference type="PANTHER" id="PTHR36206:SF14">
    <property type="entry name" value="ZN(2)-C6 FUNGAL-TYPE DOMAIN-CONTAINING PROTEIN-RELATED"/>
    <property type="match status" value="1"/>
</dbReference>
<dbReference type="GO" id="GO:0003677">
    <property type="term" value="F:DNA binding"/>
    <property type="evidence" value="ECO:0007669"/>
    <property type="project" value="UniProtKB-KW"/>
</dbReference>
<comment type="caution">
    <text evidence="8">The sequence shown here is derived from an EMBL/GenBank/DDBJ whole genome shotgun (WGS) entry which is preliminary data.</text>
</comment>
<dbReference type="SMART" id="SM00066">
    <property type="entry name" value="GAL4"/>
    <property type="match status" value="1"/>
</dbReference>
<keyword evidence="5" id="KW-0804">Transcription</keyword>
<dbReference type="PROSITE" id="PS00463">
    <property type="entry name" value="ZN2_CY6_FUNGAL_1"/>
    <property type="match status" value="1"/>
</dbReference>
<evidence type="ECO:0000256" key="3">
    <source>
        <dbReference type="ARBA" id="ARBA00023015"/>
    </source>
</evidence>
<dbReference type="RefSeq" id="XP_018697569.1">
    <property type="nucleotide sequence ID" value="XM_018831690.1"/>
</dbReference>
<dbReference type="EMBL" id="LVYI01000001">
    <property type="protein sequence ID" value="OAP64202.1"/>
    <property type="molecule type" value="Genomic_DNA"/>
</dbReference>
<feature type="domain" description="Zn(2)-C6 fungal-type" evidence="7">
    <location>
        <begin position="21"/>
        <end position="49"/>
    </location>
</feature>
<dbReference type="SUPFAM" id="SSF57701">
    <property type="entry name" value="Zn2/Cys6 DNA-binding domain"/>
    <property type="match status" value="1"/>
</dbReference>
<keyword evidence="3" id="KW-0805">Transcription regulation</keyword>
<evidence type="ECO:0000256" key="4">
    <source>
        <dbReference type="ARBA" id="ARBA00023125"/>
    </source>
</evidence>
<evidence type="ECO:0000256" key="6">
    <source>
        <dbReference type="ARBA" id="ARBA00023242"/>
    </source>
</evidence>
<reference evidence="8 9" key="1">
    <citation type="submission" date="2016-04" db="EMBL/GenBank/DDBJ databases">
        <title>Draft genome of Fonsecaea erecta CBS 125763.</title>
        <authorList>
            <person name="Weiss V.A."/>
            <person name="Vicente V.A."/>
            <person name="Raittz R.T."/>
            <person name="Moreno L.F."/>
            <person name="De Souza E.M."/>
            <person name="Pedrosa F.O."/>
            <person name="Steffens M.B."/>
            <person name="Faoro H."/>
            <person name="Tadra-Sfeir M.Z."/>
            <person name="Najafzadeh M.J."/>
            <person name="Felipe M.S."/>
            <person name="Teixeira M."/>
            <person name="Sun J."/>
            <person name="Xi L."/>
            <person name="Gomes R."/>
            <person name="De Azevedo C.M."/>
            <person name="Salgado C.G."/>
            <person name="Da Silva M.B."/>
            <person name="Nascimento M.F."/>
            <person name="Queiroz-Telles F."/>
            <person name="Attili D.S."/>
            <person name="Gorbushina A."/>
        </authorList>
    </citation>
    <scope>NUCLEOTIDE SEQUENCE [LARGE SCALE GENOMIC DNA]</scope>
    <source>
        <strain evidence="8 9">CBS 125763</strain>
    </source>
</reference>
<dbReference type="GO" id="GO:0008270">
    <property type="term" value="F:zinc ion binding"/>
    <property type="evidence" value="ECO:0007669"/>
    <property type="project" value="InterPro"/>
</dbReference>
<dbReference type="Proteomes" id="UP000078343">
    <property type="component" value="Unassembled WGS sequence"/>
</dbReference>
<dbReference type="Gene3D" id="4.10.240.10">
    <property type="entry name" value="Zn(2)-C6 fungal-type DNA-binding domain"/>
    <property type="match status" value="1"/>
</dbReference>
<keyword evidence="4" id="KW-0238">DNA-binding</keyword>
<evidence type="ECO:0000313" key="9">
    <source>
        <dbReference type="Proteomes" id="UP000078343"/>
    </source>
</evidence>
<keyword evidence="9" id="KW-1185">Reference proteome</keyword>
<dbReference type="PROSITE" id="PS50048">
    <property type="entry name" value="ZN2_CY6_FUNGAL_2"/>
    <property type="match status" value="1"/>
</dbReference>
<dbReference type="InterPro" id="IPR052360">
    <property type="entry name" value="Transcr_Regulatory_Proteins"/>
</dbReference>
<protein>
    <recommendedName>
        <fullName evidence="7">Zn(2)-C6 fungal-type domain-containing protein</fullName>
    </recommendedName>
</protein>
<name>A0A178ZWY2_9EURO</name>
<evidence type="ECO:0000256" key="2">
    <source>
        <dbReference type="ARBA" id="ARBA00022833"/>
    </source>
</evidence>
<evidence type="ECO:0000256" key="1">
    <source>
        <dbReference type="ARBA" id="ARBA00022723"/>
    </source>
</evidence>